<dbReference type="Proteomes" id="UP000006729">
    <property type="component" value="Chromosome 2"/>
</dbReference>
<gene>
    <name evidence="1" type="ORF">POPTR_002G159350v4</name>
</gene>
<name>A0ACC0TFD3_POPTR</name>
<accession>A0ACC0TFD3</accession>
<proteinExistence type="predicted"/>
<reference evidence="1 2" key="1">
    <citation type="journal article" date="2006" name="Science">
        <title>The genome of black cottonwood, Populus trichocarpa (Torr. &amp; Gray).</title>
        <authorList>
            <person name="Tuskan G.A."/>
            <person name="Difazio S."/>
            <person name="Jansson S."/>
            <person name="Bohlmann J."/>
            <person name="Grigoriev I."/>
            <person name="Hellsten U."/>
            <person name="Putnam N."/>
            <person name="Ralph S."/>
            <person name="Rombauts S."/>
            <person name="Salamov A."/>
            <person name="Schein J."/>
            <person name="Sterck L."/>
            <person name="Aerts A."/>
            <person name="Bhalerao R.R."/>
            <person name="Bhalerao R.P."/>
            <person name="Blaudez D."/>
            <person name="Boerjan W."/>
            <person name="Brun A."/>
            <person name="Brunner A."/>
            <person name="Busov V."/>
            <person name="Campbell M."/>
            <person name="Carlson J."/>
            <person name="Chalot M."/>
            <person name="Chapman J."/>
            <person name="Chen G.L."/>
            <person name="Cooper D."/>
            <person name="Coutinho P.M."/>
            <person name="Couturier J."/>
            <person name="Covert S."/>
            <person name="Cronk Q."/>
            <person name="Cunningham R."/>
            <person name="Davis J."/>
            <person name="Degroeve S."/>
            <person name="Dejardin A."/>
            <person name="Depamphilis C."/>
            <person name="Detter J."/>
            <person name="Dirks B."/>
            <person name="Dubchak I."/>
            <person name="Duplessis S."/>
            <person name="Ehlting J."/>
            <person name="Ellis B."/>
            <person name="Gendler K."/>
            <person name="Goodstein D."/>
            <person name="Gribskov M."/>
            <person name="Grimwood J."/>
            <person name="Groover A."/>
            <person name="Gunter L."/>
            <person name="Hamberger B."/>
            <person name="Heinze B."/>
            <person name="Helariutta Y."/>
            <person name="Henrissat B."/>
            <person name="Holligan D."/>
            <person name="Holt R."/>
            <person name="Huang W."/>
            <person name="Islam-Faridi N."/>
            <person name="Jones S."/>
            <person name="Jones-Rhoades M."/>
            <person name="Jorgensen R."/>
            <person name="Joshi C."/>
            <person name="Kangasjarvi J."/>
            <person name="Karlsson J."/>
            <person name="Kelleher C."/>
            <person name="Kirkpatrick R."/>
            <person name="Kirst M."/>
            <person name="Kohler A."/>
            <person name="Kalluri U."/>
            <person name="Larimer F."/>
            <person name="Leebens-Mack J."/>
            <person name="Leple J.C."/>
            <person name="Locascio P."/>
            <person name="Lou Y."/>
            <person name="Lucas S."/>
            <person name="Martin F."/>
            <person name="Montanini B."/>
            <person name="Napoli C."/>
            <person name="Nelson D.R."/>
            <person name="Nelson C."/>
            <person name="Nieminen K."/>
            <person name="Nilsson O."/>
            <person name="Pereda V."/>
            <person name="Peter G."/>
            <person name="Philippe R."/>
            <person name="Pilate G."/>
            <person name="Poliakov A."/>
            <person name="Razumovskaya J."/>
            <person name="Richardson P."/>
            <person name="Rinaldi C."/>
            <person name="Ritland K."/>
            <person name="Rouze P."/>
            <person name="Ryaboy D."/>
            <person name="Schmutz J."/>
            <person name="Schrader J."/>
            <person name="Segerman B."/>
            <person name="Shin H."/>
            <person name="Siddiqui A."/>
            <person name="Sterky F."/>
            <person name="Terry A."/>
            <person name="Tsai C.J."/>
            <person name="Uberbacher E."/>
            <person name="Unneberg P."/>
            <person name="Vahala J."/>
            <person name="Wall K."/>
            <person name="Wessler S."/>
            <person name="Yang G."/>
            <person name="Yin T."/>
            <person name="Douglas C."/>
            <person name="Marra M."/>
            <person name="Sandberg G."/>
            <person name="Van de Peer Y."/>
            <person name="Rokhsar D."/>
        </authorList>
    </citation>
    <scope>NUCLEOTIDE SEQUENCE [LARGE SCALE GENOMIC DNA]</scope>
    <source>
        <strain evidence="2">cv. Nisqually</strain>
    </source>
</reference>
<keyword evidence="2" id="KW-1185">Reference proteome</keyword>
<organism evidence="1 2">
    <name type="scientific">Populus trichocarpa</name>
    <name type="common">Western balsam poplar</name>
    <name type="synonym">Populus balsamifera subsp. trichocarpa</name>
    <dbReference type="NCBI Taxonomy" id="3694"/>
    <lineage>
        <taxon>Eukaryota</taxon>
        <taxon>Viridiplantae</taxon>
        <taxon>Streptophyta</taxon>
        <taxon>Embryophyta</taxon>
        <taxon>Tracheophyta</taxon>
        <taxon>Spermatophyta</taxon>
        <taxon>Magnoliopsida</taxon>
        <taxon>eudicotyledons</taxon>
        <taxon>Gunneridae</taxon>
        <taxon>Pentapetalae</taxon>
        <taxon>rosids</taxon>
        <taxon>fabids</taxon>
        <taxon>Malpighiales</taxon>
        <taxon>Salicaceae</taxon>
        <taxon>Saliceae</taxon>
        <taxon>Populus</taxon>
    </lineage>
</organism>
<evidence type="ECO:0000313" key="2">
    <source>
        <dbReference type="Proteomes" id="UP000006729"/>
    </source>
</evidence>
<protein>
    <submittedName>
        <fullName evidence="1">Uncharacterized protein</fullName>
    </submittedName>
</protein>
<comment type="caution">
    <text evidence="1">The sequence shown here is derived from an EMBL/GenBank/DDBJ whole genome shotgun (WGS) entry which is preliminary data.</text>
</comment>
<dbReference type="EMBL" id="CM009291">
    <property type="protein sequence ID" value="KAI9399863.1"/>
    <property type="molecule type" value="Genomic_DNA"/>
</dbReference>
<evidence type="ECO:0000313" key="1">
    <source>
        <dbReference type="EMBL" id="KAI9399863.1"/>
    </source>
</evidence>
<sequence>MPYSDSLQYLINHSRLLVLVLFFFFSCCCSCACISTSPNVSSPLYTTKWRSRVEIK</sequence>